<dbReference type="Pfam" id="PF03808">
    <property type="entry name" value="Glyco_tran_WecG"/>
    <property type="match status" value="1"/>
</dbReference>
<evidence type="ECO:0000256" key="2">
    <source>
        <dbReference type="ARBA" id="ARBA00022679"/>
    </source>
</evidence>
<organism evidence="3 4">
    <name type="scientific">Bacillus shihchuchen</name>
    <dbReference type="NCBI Taxonomy" id="3036942"/>
    <lineage>
        <taxon>Bacteria</taxon>
        <taxon>Bacillati</taxon>
        <taxon>Bacillota</taxon>
        <taxon>Bacilli</taxon>
        <taxon>Bacillales</taxon>
        <taxon>Bacillaceae</taxon>
        <taxon>Bacillus</taxon>
        <taxon>Bacillus cereus group</taxon>
    </lineage>
</organism>
<gene>
    <name evidence="3" type="ORF">P6F46_27565</name>
</gene>
<keyword evidence="2" id="KW-0808">Transferase</keyword>
<reference evidence="3 4" key="1">
    <citation type="journal article" date="2023" name="Int. J. Mol. Sci.">
        <title>Pathogenicity and Genomic Characterization of a Novel Genospecies, Bacillus shihchuchen, of the Bacillus cereus Group Isolated from Chinese Softshell Turtle (Pelodiscus sinensis).</title>
        <authorList>
            <person name="Cheng L.W."/>
            <person name="Byadgi O.V."/>
            <person name="Tsai C.E."/>
            <person name="Wang P.C."/>
            <person name="Chen S.C."/>
        </authorList>
    </citation>
    <scope>NUCLEOTIDE SEQUENCE [LARGE SCALE GENOMIC DNA]</scope>
    <source>
        <strain evidence="3 4">QF108-045</strain>
    </source>
</reference>
<sequence length="115" mass="13549">MDNLKGLNIVGARDGYFVDNELEVIEDINKKKPNIVLVAMGVPLQETWISMRINEIDADVFIGVGAFLDFASKKIERAPRWMRKYKLEWLFRLLLEPRRMFKRYVLGIPMFFIIL</sequence>
<evidence type="ECO:0000313" key="3">
    <source>
        <dbReference type="EMBL" id="MDL2419348.1"/>
    </source>
</evidence>
<evidence type="ECO:0000256" key="1">
    <source>
        <dbReference type="ARBA" id="ARBA00022676"/>
    </source>
</evidence>
<geneLocation type="plasmid" evidence="3">
    <name>pBS01</name>
</geneLocation>
<comment type="caution">
    <text evidence="3">The sequence shown here is derived from an EMBL/GenBank/DDBJ whole genome shotgun (WGS) entry which is preliminary data.</text>
</comment>
<dbReference type="PANTHER" id="PTHR34136:SF1">
    <property type="entry name" value="UDP-N-ACETYL-D-MANNOSAMINURONIC ACID TRANSFERASE"/>
    <property type="match status" value="1"/>
</dbReference>
<keyword evidence="4" id="KW-1185">Reference proteome</keyword>
<dbReference type="PANTHER" id="PTHR34136">
    <property type="match status" value="1"/>
</dbReference>
<name>A0ABT7L1Y1_9BACI</name>
<dbReference type="EMBL" id="JASWHZ010000002">
    <property type="protein sequence ID" value="MDL2419348.1"/>
    <property type="molecule type" value="Genomic_DNA"/>
</dbReference>
<dbReference type="InterPro" id="IPR004629">
    <property type="entry name" value="WecG_TagA_CpsF"/>
</dbReference>
<protein>
    <submittedName>
        <fullName evidence="3">WecB/TagA/CpsF family glycosyltransferase</fullName>
    </submittedName>
</protein>
<dbReference type="NCBIfam" id="TIGR00696">
    <property type="entry name" value="wecG_tagA_cpsF"/>
    <property type="match status" value="1"/>
</dbReference>
<evidence type="ECO:0000313" key="4">
    <source>
        <dbReference type="Proteomes" id="UP001229716"/>
    </source>
</evidence>
<accession>A0ABT7L1Y1</accession>
<dbReference type="Proteomes" id="UP001229716">
    <property type="component" value="Unassembled WGS sequence"/>
</dbReference>
<keyword evidence="1" id="KW-0328">Glycosyltransferase</keyword>
<proteinExistence type="predicted"/>
<dbReference type="CDD" id="cd06533">
    <property type="entry name" value="Glyco_transf_WecG_TagA"/>
    <property type="match status" value="1"/>
</dbReference>
<keyword evidence="3" id="KW-0614">Plasmid</keyword>